<dbReference type="PANTHER" id="PTHR32329">
    <property type="entry name" value="BIFUNCTIONAL PROTEIN [INCLUDES 2-HYDROXYACYL-COA DEHYDRATASE (N-TER) AND ITS ACTIVATOR DOMAIN (C_TERM)-RELATED"/>
    <property type="match status" value="1"/>
</dbReference>
<dbReference type="EMBL" id="CP120733">
    <property type="protein sequence ID" value="WFD10076.1"/>
    <property type="molecule type" value="Genomic_DNA"/>
</dbReference>
<evidence type="ECO:0000313" key="6">
    <source>
        <dbReference type="EMBL" id="WFD10076.1"/>
    </source>
</evidence>
<comment type="cofactor">
    <cofactor evidence="1">
        <name>[4Fe-4S] cluster</name>
        <dbReference type="ChEBI" id="CHEBI:49883"/>
    </cofactor>
</comment>
<keyword evidence="3" id="KW-0408">Iron</keyword>
<dbReference type="Gene3D" id="3.30.420.40">
    <property type="match status" value="2"/>
</dbReference>
<evidence type="ECO:0000259" key="5">
    <source>
        <dbReference type="Pfam" id="PF01869"/>
    </source>
</evidence>
<sequence length="261" mass="28065">MIYFAGIDAGSTYVKAALIDENKVVGVKVANTGIDNVTTAKRLLEELAKDANIEFEDISFIMATGYSRRGIETADDNISEITAHAYGVRLTAPEGIKPRLIIDIGGQDSKVISLDENLQVNNFVMNDKCAAGTGKFIEVIAGLLETTIDQVGPLSLESIDPCDINSTCVVFAQSEVISLMARKIDRKDILAGMHMSMAKRVAKMARKFDVNVDVLMTGGGALNSGLYSAFEDELMADIFVANYPQFNGAIGAALIGKERAE</sequence>
<accession>A0ABY8EAY0</accession>
<dbReference type="NCBIfam" id="TIGR00241">
    <property type="entry name" value="CoA_E_activ"/>
    <property type="match status" value="1"/>
</dbReference>
<keyword evidence="7" id="KW-1185">Reference proteome</keyword>
<dbReference type="InterPro" id="IPR043129">
    <property type="entry name" value="ATPase_NBD"/>
</dbReference>
<dbReference type="SUPFAM" id="SSF53067">
    <property type="entry name" value="Actin-like ATPase domain"/>
    <property type="match status" value="1"/>
</dbReference>
<evidence type="ECO:0000256" key="2">
    <source>
        <dbReference type="ARBA" id="ARBA00022723"/>
    </source>
</evidence>
<dbReference type="InterPro" id="IPR051805">
    <property type="entry name" value="Dehydratase_Activator_Redct"/>
</dbReference>
<keyword evidence="4" id="KW-0411">Iron-sulfur</keyword>
<proteinExistence type="predicted"/>
<evidence type="ECO:0000313" key="7">
    <source>
        <dbReference type="Proteomes" id="UP001222800"/>
    </source>
</evidence>
<dbReference type="InterPro" id="IPR002731">
    <property type="entry name" value="ATPase_BadF"/>
</dbReference>
<evidence type="ECO:0000256" key="3">
    <source>
        <dbReference type="ARBA" id="ARBA00023004"/>
    </source>
</evidence>
<dbReference type="InterPro" id="IPR008275">
    <property type="entry name" value="CoA_E_activase_dom"/>
</dbReference>
<organism evidence="6 7">
    <name type="scientific">Tepidibacter hydrothermalis</name>
    <dbReference type="NCBI Taxonomy" id="3036126"/>
    <lineage>
        <taxon>Bacteria</taxon>
        <taxon>Bacillati</taxon>
        <taxon>Bacillota</taxon>
        <taxon>Clostridia</taxon>
        <taxon>Peptostreptococcales</taxon>
        <taxon>Peptostreptococcaceae</taxon>
        <taxon>Tepidibacter</taxon>
    </lineage>
</organism>
<dbReference type="PANTHER" id="PTHR32329:SF2">
    <property type="entry name" value="BIFUNCTIONAL PROTEIN [INCLUDES 2-HYDROXYACYL-COA DEHYDRATASE (N-TER) AND ITS ACTIVATOR DOMAIN (C_TERM)"/>
    <property type="match status" value="1"/>
</dbReference>
<gene>
    <name evidence="6" type="ORF">P4S50_17120</name>
</gene>
<keyword evidence="2" id="KW-0479">Metal-binding</keyword>
<evidence type="ECO:0000256" key="4">
    <source>
        <dbReference type="ARBA" id="ARBA00023014"/>
    </source>
</evidence>
<evidence type="ECO:0000256" key="1">
    <source>
        <dbReference type="ARBA" id="ARBA00001966"/>
    </source>
</evidence>
<dbReference type="RefSeq" id="WP_277732053.1">
    <property type="nucleotide sequence ID" value="NZ_CP120733.1"/>
</dbReference>
<protein>
    <submittedName>
        <fullName evidence="6">Acyl-CoA dehydratase activase</fullName>
    </submittedName>
</protein>
<dbReference type="Pfam" id="PF01869">
    <property type="entry name" value="BcrAD_BadFG"/>
    <property type="match status" value="1"/>
</dbReference>
<reference evidence="6 7" key="1">
    <citation type="submission" date="2023-03" db="EMBL/GenBank/DDBJ databases">
        <title>Complete genome sequence of Tepidibacter sp. SWIR-1, isolated from a deep-sea hydrothermal vent.</title>
        <authorList>
            <person name="Li X."/>
        </authorList>
    </citation>
    <scope>NUCLEOTIDE SEQUENCE [LARGE SCALE GENOMIC DNA]</scope>
    <source>
        <strain evidence="6 7">SWIR-1</strain>
    </source>
</reference>
<feature type="domain" description="ATPase BadF/BadG/BcrA/BcrD type" evidence="5">
    <location>
        <begin position="6"/>
        <end position="256"/>
    </location>
</feature>
<dbReference type="Proteomes" id="UP001222800">
    <property type="component" value="Chromosome"/>
</dbReference>
<dbReference type="CDD" id="cd24036">
    <property type="entry name" value="ASKHA_NBD_BcrAD_BadFG_HgdC_HadI"/>
    <property type="match status" value="1"/>
</dbReference>
<name>A0ABY8EAY0_9FIRM</name>